<evidence type="ECO:0000313" key="2">
    <source>
        <dbReference type="EMBL" id="AET64564.1"/>
    </source>
</evidence>
<dbReference type="InterPro" id="IPR051404">
    <property type="entry name" value="TA_system_antitoxin"/>
</dbReference>
<reference evidence="2 3" key="1">
    <citation type="journal article" date="2012" name="PLoS ONE">
        <title>The genome characteristics and predicted function of methyl-group oxidation pathway in the obligate aceticlastic methanogens, Methanosaeta spp.</title>
        <authorList>
            <person name="Zhu J."/>
            <person name="Zheng H."/>
            <person name="Ai G."/>
            <person name="Zhang G."/>
            <person name="Liu D."/>
            <person name="Liu X."/>
            <person name="Dong X."/>
        </authorList>
    </citation>
    <scope>NUCLEOTIDE SEQUENCE [LARGE SCALE GENOMIC DNA]</scope>
    <source>
        <strain evidence="2 3">6Ac</strain>
    </source>
</reference>
<proteinExistence type="predicted"/>
<gene>
    <name evidence="2" type="ordered locus">Mhar_1197</name>
</gene>
<dbReference type="Pfam" id="PF15919">
    <property type="entry name" value="HicB_lk_antitox"/>
    <property type="match status" value="1"/>
</dbReference>
<dbReference type="PANTHER" id="PTHR34504">
    <property type="entry name" value="ANTITOXIN HICB"/>
    <property type="match status" value="1"/>
</dbReference>
<dbReference type="InterPro" id="IPR031807">
    <property type="entry name" value="HicB-like"/>
</dbReference>
<dbReference type="STRING" id="1110509.Mhar_1197"/>
<name>G7WMZ9_METH6</name>
<protein>
    <recommendedName>
        <fullName evidence="1">HicB-like antitoxin of toxin-antitoxin system domain-containing protein</fullName>
    </recommendedName>
</protein>
<accession>G7WMZ9</accession>
<dbReference type="HOGENOM" id="CLU_2784075_0_0_2"/>
<dbReference type="KEGG" id="mhi:Mhar_1197"/>
<evidence type="ECO:0000313" key="3">
    <source>
        <dbReference type="Proteomes" id="UP000005877"/>
    </source>
</evidence>
<dbReference type="SUPFAM" id="SSF143100">
    <property type="entry name" value="TTHA1013/TTHA0281-like"/>
    <property type="match status" value="1"/>
</dbReference>
<dbReference type="AlphaFoldDB" id="G7WMZ9"/>
<feature type="domain" description="HicB-like antitoxin of toxin-antitoxin system" evidence="1">
    <location>
        <begin position="16"/>
        <end position="62"/>
    </location>
</feature>
<sequence>MQSSSRRVSEITLAYCPDLPGVVAAGKTGEETAELMRKAIELHLEGLKEDNLPIPEPTTTARCVEISV</sequence>
<dbReference type="EMBL" id="CP003117">
    <property type="protein sequence ID" value="AET64564.1"/>
    <property type="molecule type" value="Genomic_DNA"/>
</dbReference>
<evidence type="ECO:0000259" key="1">
    <source>
        <dbReference type="Pfam" id="PF15919"/>
    </source>
</evidence>
<dbReference type="InterPro" id="IPR035069">
    <property type="entry name" value="TTHA1013/TTHA0281-like"/>
</dbReference>
<organism evidence="2 3">
    <name type="scientific">Methanothrix harundinacea (strain 6Ac)</name>
    <name type="common">Methanosaeta harundinacea</name>
    <dbReference type="NCBI Taxonomy" id="1110509"/>
    <lineage>
        <taxon>Archaea</taxon>
        <taxon>Methanobacteriati</taxon>
        <taxon>Methanobacteriota</taxon>
        <taxon>Stenosarchaea group</taxon>
        <taxon>Methanomicrobia</taxon>
        <taxon>Methanotrichales</taxon>
        <taxon>Methanotrichaceae</taxon>
        <taxon>Methanothrix</taxon>
    </lineage>
</organism>
<dbReference type="PANTHER" id="PTHR34504:SF2">
    <property type="entry name" value="UPF0150 PROTEIN SSL0259"/>
    <property type="match status" value="1"/>
</dbReference>
<dbReference type="Gene3D" id="3.30.160.250">
    <property type="match status" value="1"/>
</dbReference>
<dbReference type="PATRIC" id="fig|1110509.7.peg.1327"/>
<dbReference type="Proteomes" id="UP000005877">
    <property type="component" value="Chromosome"/>
</dbReference>
<keyword evidence="3" id="KW-1185">Reference proteome</keyword>